<dbReference type="OrthoDB" id="408760at2759"/>
<proteinExistence type="predicted"/>
<evidence type="ECO:0000313" key="2">
    <source>
        <dbReference type="Proteomes" id="UP000562929"/>
    </source>
</evidence>
<dbReference type="EMBL" id="JAACLJ010000009">
    <property type="protein sequence ID" value="KAF4581065.1"/>
    <property type="molecule type" value="Genomic_DNA"/>
</dbReference>
<dbReference type="SUPFAM" id="SSF52266">
    <property type="entry name" value="SGNH hydrolase"/>
    <property type="match status" value="1"/>
</dbReference>
<dbReference type="AlphaFoldDB" id="A0A8H4Q0V9"/>
<dbReference type="Proteomes" id="UP000562929">
    <property type="component" value="Unassembled WGS sequence"/>
</dbReference>
<sequence length="85" mass="9553">MAIARGVKVIALTIPECEARVKMADETRRLINQGIITHKQPNFHALDLYTLIPFHSLPAADRERYWDDGLHLTADGRGGGWTVWG</sequence>
<name>A0A8H4Q0V9_9HYPO</name>
<organism evidence="1 2">
    <name type="scientific">Ophiocordyceps camponoti-floridani</name>
    <dbReference type="NCBI Taxonomy" id="2030778"/>
    <lineage>
        <taxon>Eukaryota</taxon>
        <taxon>Fungi</taxon>
        <taxon>Dikarya</taxon>
        <taxon>Ascomycota</taxon>
        <taxon>Pezizomycotina</taxon>
        <taxon>Sordariomycetes</taxon>
        <taxon>Hypocreomycetidae</taxon>
        <taxon>Hypocreales</taxon>
        <taxon>Ophiocordycipitaceae</taxon>
        <taxon>Ophiocordyceps</taxon>
    </lineage>
</organism>
<reference evidence="1 2" key="1">
    <citation type="journal article" date="2020" name="G3 (Bethesda)">
        <title>Genetic Underpinnings of Host Manipulation by Ophiocordyceps as Revealed by Comparative Transcriptomics.</title>
        <authorList>
            <person name="Will I."/>
            <person name="Das B."/>
            <person name="Trinh T."/>
            <person name="Brachmann A."/>
            <person name="Ohm R.A."/>
            <person name="de Bekker C."/>
        </authorList>
    </citation>
    <scope>NUCLEOTIDE SEQUENCE [LARGE SCALE GENOMIC DNA]</scope>
    <source>
        <strain evidence="1 2">EC05</strain>
    </source>
</reference>
<dbReference type="InterPro" id="IPR036514">
    <property type="entry name" value="SGNH_hydro_sf"/>
</dbReference>
<protein>
    <submittedName>
        <fullName evidence="1">GDSL-like lipase/acylhydrolase</fullName>
    </submittedName>
</protein>
<keyword evidence="1" id="KW-0378">Hydrolase</keyword>
<evidence type="ECO:0000313" key="1">
    <source>
        <dbReference type="EMBL" id="KAF4581065.1"/>
    </source>
</evidence>
<dbReference type="GO" id="GO:0016787">
    <property type="term" value="F:hydrolase activity"/>
    <property type="evidence" value="ECO:0007669"/>
    <property type="project" value="UniProtKB-KW"/>
</dbReference>
<comment type="caution">
    <text evidence="1">The sequence shown here is derived from an EMBL/GenBank/DDBJ whole genome shotgun (WGS) entry which is preliminary data.</text>
</comment>
<keyword evidence="2" id="KW-1185">Reference proteome</keyword>
<gene>
    <name evidence="1" type="ORF">GQ602_007202</name>
</gene>
<dbReference type="Gene3D" id="3.40.50.1110">
    <property type="entry name" value="SGNH hydrolase"/>
    <property type="match status" value="1"/>
</dbReference>
<accession>A0A8H4Q0V9</accession>